<organism evidence="1 2">
    <name type="scientific">Clostridium aminobutyricum</name>
    <dbReference type="NCBI Taxonomy" id="33953"/>
    <lineage>
        <taxon>Bacteria</taxon>
        <taxon>Bacillati</taxon>
        <taxon>Bacillota</taxon>
        <taxon>Clostridia</taxon>
        <taxon>Eubacteriales</taxon>
        <taxon>Clostridiaceae</taxon>
        <taxon>Clostridium</taxon>
    </lineage>
</organism>
<sequence length="111" mass="12469">MGSFIDNKIDAYNNLVDDINTFDLTHINKDGGIQLENYPACKEVNLWSCWEGGRNHLDASILLVGQDWGSLNFKGETIVKNMDSGTYDPNTFCYMDGNNSPTNRTICELLL</sequence>
<name>A0A939DB23_CLOAM</name>
<dbReference type="RefSeq" id="WP_206583252.1">
    <property type="nucleotide sequence ID" value="NZ_JAFJZZ010000009.1"/>
</dbReference>
<gene>
    <name evidence="1" type="ORF">JYB65_13670</name>
</gene>
<accession>A0A939DB23</accession>
<protein>
    <submittedName>
        <fullName evidence="1">Uncharacterized protein</fullName>
    </submittedName>
</protein>
<evidence type="ECO:0000313" key="2">
    <source>
        <dbReference type="Proteomes" id="UP000664545"/>
    </source>
</evidence>
<evidence type="ECO:0000313" key="1">
    <source>
        <dbReference type="EMBL" id="MBN7774410.1"/>
    </source>
</evidence>
<dbReference type="AlphaFoldDB" id="A0A939DB23"/>
<proteinExistence type="predicted"/>
<keyword evidence="2" id="KW-1185">Reference proteome</keyword>
<dbReference type="EMBL" id="JAFJZZ010000009">
    <property type="protein sequence ID" value="MBN7774410.1"/>
    <property type="molecule type" value="Genomic_DNA"/>
</dbReference>
<reference evidence="1" key="1">
    <citation type="submission" date="2021-02" db="EMBL/GenBank/DDBJ databases">
        <title>Abyssanaerobacter marinus gen.nov., sp., nov, anaerobic bacterium isolated from the Onnuri vent field of Indian Ocean and suggestion of Mogibacteriaceae fam. nov., and proposal of reclassification of ambiguous this family's genus member.</title>
        <authorList>
            <person name="Kim Y.J."/>
            <person name="Yang J.-A."/>
        </authorList>
    </citation>
    <scope>NUCLEOTIDE SEQUENCE</scope>
    <source>
        <strain evidence="1">DSM 2634</strain>
    </source>
</reference>
<comment type="caution">
    <text evidence="1">The sequence shown here is derived from an EMBL/GenBank/DDBJ whole genome shotgun (WGS) entry which is preliminary data.</text>
</comment>
<dbReference type="Proteomes" id="UP000664545">
    <property type="component" value="Unassembled WGS sequence"/>
</dbReference>